<feature type="domain" description="PatA-like N-terminal" evidence="1">
    <location>
        <begin position="11"/>
        <end position="109"/>
    </location>
</feature>
<reference evidence="3" key="1">
    <citation type="submission" date="2018-06" db="EMBL/GenBank/DDBJ databases">
        <authorList>
            <person name="Zhirakovskaya E."/>
        </authorList>
    </citation>
    <scope>NUCLEOTIDE SEQUENCE</scope>
</reference>
<dbReference type="AlphaFoldDB" id="A0A3B0V3R3"/>
<feature type="domain" description="DUF8082" evidence="2">
    <location>
        <begin position="257"/>
        <end position="319"/>
    </location>
</feature>
<dbReference type="EMBL" id="UOEX01000235">
    <property type="protein sequence ID" value="VAW38175.1"/>
    <property type="molecule type" value="Genomic_DNA"/>
</dbReference>
<dbReference type="Pfam" id="PF14332">
    <property type="entry name" value="DUF4388"/>
    <property type="match status" value="1"/>
</dbReference>
<evidence type="ECO:0000313" key="3">
    <source>
        <dbReference type="EMBL" id="VAW38175.1"/>
    </source>
</evidence>
<evidence type="ECO:0000259" key="1">
    <source>
        <dbReference type="Pfam" id="PF14332"/>
    </source>
</evidence>
<sequence length="331" mass="36520">MPTKDMDKSYQGHISGISLTSFLQLIELDRKTCTLRLTSGNRRGSLYFVNGELWDAQSEDECGAETAMRIISWRQVIIDIEEGCPLTVRNIDLPLGFMLIEGVRRGDEEQETAPQRGKINLDMGVNKLLPPILSRISRLPAVQTALIVLPDKIIKHKSGPLNTESWHRIGSFVLQMLQTTEDGILDMEIRLRGSLLLIRPLSPEAALIVATKPSLNLVLINANLKFLNAELQAALRGEAQARKTTRQPGSVPLVHRLKHLEDAMTEIIGPLAHEIFQAGVADWQLAGPAATGRLQELIDLLCMEIGDPQLEEHFRGAAGPIIESAPSEAQS</sequence>
<dbReference type="PANTHER" id="PTHR36304:SF4">
    <property type="entry name" value="DUF4388 DOMAIN-CONTAINING PROTEIN"/>
    <property type="match status" value="1"/>
</dbReference>
<dbReference type="PANTHER" id="PTHR36304">
    <property type="entry name" value="DOMAIN GTPASE-ACTIVATING PROTEIN, PUTATIVE-RELATED-RELATED"/>
    <property type="match status" value="1"/>
</dbReference>
<dbReference type="InterPro" id="IPR058395">
    <property type="entry name" value="DUF8082"/>
</dbReference>
<accession>A0A3B0V3R3</accession>
<gene>
    <name evidence="3" type="ORF">MNBD_DELTA03-1096</name>
</gene>
<proteinExistence type="predicted"/>
<evidence type="ECO:0000259" key="2">
    <source>
        <dbReference type="Pfam" id="PF26309"/>
    </source>
</evidence>
<protein>
    <submittedName>
        <fullName evidence="3">Uncharacterized protein</fullName>
    </submittedName>
</protein>
<dbReference type="Pfam" id="PF26309">
    <property type="entry name" value="DUF8082"/>
    <property type="match status" value="1"/>
</dbReference>
<name>A0A3B0V3R3_9ZZZZ</name>
<dbReference type="InterPro" id="IPR025497">
    <property type="entry name" value="PatA-like_N"/>
</dbReference>
<organism evidence="3">
    <name type="scientific">hydrothermal vent metagenome</name>
    <dbReference type="NCBI Taxonomy" id="652676"/>
    <lineage>
        <taxon>unclassified sequences</taxon>
        <taxon>metagenomes</taxon>
        <taxon>ecological metagenomes</taxon>
    </lineage>
</organism>